<sequence>MKKKKPVLNTKLFLNKLTITELTVEEQTKLAGGVTALPRCGTTETRRPTDCTATPGHTCC</sequence>
<name>A0A848GG01_9BACT</name>
<dbReference type="AlphaFoldDB" id="A0A848GG01"/>
<keyword evidence="2" id="KW-1185">Reference proteome</keyword>
<dbReference type="Proteomes" id="UP000583266">
    <property type="component" value="Unassembled WGS sequence"/>
</dbReference>
<gene>
    <name evidence="1" type="ORF">HHL17_03980</name>
</gene>
<dbReference type="InterPro" id="IPR058238">
    <property type="entry name" value="Lant_leader_dom"/>
</dbReference>
<dbReference type="NCBIfam" id="NF038153">
    <property type="entry name" value="lant_leader_L1a"/>
    <property type="match status" value="1"/>
</dbReference>
<organism evidence="1 2">
    <name type="scientific">Chitinophaga fulva</name>
    <dbReference type="NCBI Taxonomy" id="2728842"/>
    <lineage>
        <taxon>Bacteria</taxon>
        <taxon>Pseudomonadati</taxon>
        <taxon>Bacteroidota</taxon>
        <taxon>Chitinophagia</taxon>
        <taxon>Chitinophagales</taxon>
        <taxon>Chitinophagaceae</taxon>
        <taxon>Chitinophaga</taxon>
    </lineage>
</organism>
<evidence type="ECO:0000313" key="1">
    <source>
        <dbReference type="EMBL" id="NML36349.1"/>
    </source>
</evidence>
<comment type="caution">
    <text evidence="1">The sequence shown here is derived from an EMBL/GenBank/DDBJ whole genome shotgun (WGS) entry which is preliminary data.</text>
</comment>
<protein>
    <submittedName>
        <fullName evidence="1">Uncharacterized protein</fullName>
    </submittedName>
</protein>
<evidence type="ECO:0000313" key="2">
    <source>
        <dbReference type="Proteomes" id="UP000583266"/>
    </source>
</evidence>
<dbReference type="RefSeq" id="WP_169223486.1">
    <property type="nucleotide sequence ID" value="NZ_JABBGC010000001.1"/>
</dbReference>
<proteinExistence type="predicted"/>
<accession>A0A848GG01</accession>
<dbReference type="EMBL" id="JABBGC010000001">
    <property type="protein sequence ID" value="NML36349.1"/>
    <property type="molecule type" value="Genomic_DNA"/>
</dbReference>
<reference evidence="1 2" key="1">
    <citation type="submission" date="2020-04" db="EMBL/GenBank/DDBJ databases">
        <title>Chitinophaga sp. G-6-1-13 sp. nov., isolated from soil.</title>
        <authorList>
            <person name="Dahal R.H."/>
            <person name="Chaudhary D.K."/>
        </authorList>
    </citation>
    <scope>NUCLEOTIDE SEQUENCE [LARGE SCALE GENOMIC DNA]</scope>
    <source>
        <strain evidence="1 2">G-6-1-13</strain>
    </source>
</reference>